<evidence type="ECO:0000313" key="2">
    <source>
        <dbReference type="EMBL" id="CAI9163954.1"/>
    </source>
</evidence>
<feature type="region of interest" description="Disordered" evidence="1">
    <location>
        <begin position="1"/>
        <end position="84"/>
    </location>
</feature>
<protein>
    <submittedName>
        <fullName evidence="2">Uncharacterized protein</fullName>
    </submittedName>
</protein>
<organism evidence="2 3">
    <name type="scientific">Rangifer tarandus platyrhynchus</name>
    <name type="common">Svalbard reindeer</name>
    <dbReference type="NCBI Taxonomy" id="3082113"/>
    <lineage>
        <taxon>Eukaryota</taxon>
        <taxon>Metazoa</taxon>
        <taxon>Chordata</taxon>
        <taxon>Craniata</taxon>
        <taxon>Vertebrata</taxon>
        <taxon>Euteleostomi</taxon>
        <taxon>Mammalia</taxon>
        <taxon>Eutheria</taxon>
        <taxon>Laurasiatheria</taxon>
        <taxon>Artiodactyla</taxon>
        <taxon>Ruminantia</taxon>
        <taxon>Pecora</taxon>
        <taxon>Cervidae</taxon>
        <taxon>Odocoileinae</taxon>
        <taxon>Rangifer</taxon>
    </lineage>
</organism>
<reference evidence="2" key="1">
    <citation type="submission" date="2023-04" db="EMBL/GenBank/DDBJ databases">
        <authorList>
            <consortium name="ELIXIR-Norway"/>
        </authorList>
    </citation>
    <scope>NUCLEOTIDE SEQUENCE [LARGE SCALE GENOMIC DNA]</scope>
</reference>
<evidence type="ECO:0000313" key="3">
    <source>
        <dbReference type="Proteomes" id="UP001176941"/>
    </source>
</evidence>
<feature type="compositionally biased region" description="Low complexity" evidence="1">
    <location>
        <begin position="145"/>
        <end position="154"/>
    </location>
</feature>
<feature type="compositionally biased region" description="Low complexity" evidence="1">
    <location>
        <begin position="106"/>
        <end position="116"/>
    </location>
</feature>
<evidence type="ECO:0000256" key="1">
    <source>
        <dbReference type="SAM" id="MobiDB-lite"/>
    </source>
</evidence>
<accession>A0ABN8YR12</accession>
<sequence>MEAGSHPLGSRAAPGLLESPQHGEREGEWLEGARQEGASAQGTRGGLWRRHALRRVGPGEAPESAETGGQASWPWRPPRLGTGAAAVCGRPRGILLGPGSVRAKPRPAALRAPATLGTTGALFEKRKVQSQKDSSSEAWREEGPATEAGAATTGSPPPGTGSRGRRTEISKELNPESRLF</sequence>
<proteinExistence type="predicted"/>
<dbReference type="Proteomes" id="UP001176941">
    <property type="component" value="Chromosome 21"/>
</dbReference>
<keyword evidence="3" id="KW-1185">Reference proteome</keyword>
<dbReference type="EMBL" id="OX459957">
    <property type="protein sequence ID" value="CAI9163954.1"/>
    <property type="molecule type" value="Genomic_DNA"/>
</dbReference>
<feature type="compositionally biased region" description="Basic and acidic residues" evidence="1">
    <location>
        <begin position="21"/>
        <end position="34"/>
    </location>
</feature>
<feature type="region of interest" description="Disordered" evidence="1">
    <location>
        <begin position="97"/>
        <end position="116"/>
    </location>
</feature>
<feature type="compositionally biased region" description="Basic and acidic residues" evidence="1">
    <location>
        <begin position="165"/>
        <end position="180"/>
    </location>
</feature>
<name>A0ABN8YR12_RANTA</name>
<feature type="region of interest" description="Disordered" evidence="1">
    <location>
        <begin position="121"/>
        <end position="180"/>
    </location>
</feature>
<gene>
    <name evidence="2" type="ORF">MRATA1EN1_LOCUS12916</name>
</gene>
<feature type="compositionally biased region" description="Basic and acidic residues" evidence="1">
    <location>
        <begin position="134"/>
        <end position="143"/>
    </location>
</feature>